<evidence type="ECO:0000313" key="1">
    <source>
        <dbReference type="EMBL" id="CCC90914.1"/>
    </source>
</evidence>
<reference evidence="1" key="1">
    <citation type="journal article" date="2012" name="Proc. Natl. Acad. Sci. U.S.A.">
        <title>Antigenic diversity is generated by distinct evolutionary mechanisms in African trypanosome species.</title>
        <authorList>
            <person name="Jackson A.P."/>
            <person name="Berry A."/>
            <person name="Aslett M."/>
            <person name="Allison H.C."/>
            <person name="Burton P."/>
            <person name="Vavrova-Anderson J."/>
            <person name="Brown R."/>
            <person name="Browne H."/>
            <person name="Corton N."/>
            <person name="Hauser H."/>
            <person name="Gamble J."/>
            <person name="Gilderthorp R."/>
            <person name="Marcello L."/>
            <person name="McQuillan J."/>
            <person name="Otto T.D."/>
            <person name="Quail M.A."/>
            <person name="Sanders M.J."/>
            <person name="van Tonder A."/>
            <person name="Ginger M.L."/>
            <person name="Field M.C."/>
            <person name="Barry J.D."/>
            <person name="Hertz-Fowler C."/>
            <person name="Berriman M."/>
        </authorList>
    </citation>
    <scope>NUCLEOTIDE SEQUENCE</scope>
    <source>
        <strain evidence="1">IL3000</strain>
    </source>
</reference>
<proteinExistence type="predicted"/>
<accession>G0UNF4</accession>
<organism evidence="1">
    <name type="scientific">Trypanosoma congolense (strain IL3000)</name>
    <dbReference type="NCBI Taxonomy" id="1068625"/>
    <lineage>
        <taxon>Eukaryota</taxon>
        <taxon>Discoba</taxon>
        <taxon>Euglenozoa</taxon>
        <taxon>Kinetoplastea</taxon>
        <taxon>Metakinetoplastina</taxon>
        <taxon>Trypanosomatida</taxon>
        <taxon>Trypanosomatidae</taxon>
        <taxon>Trypanosoma</taxon>
        <taxon>Nannomonas</taxon>
    </lineage>
</organism>
<gene>
    <name evidence="1" type="ORF">TCIL3000_6_1460</name>
</gene>
<dbReference type="EMBL" id="HE575319">
    <property type="protein sequence ID" value="CCC90914.1"/>
    <property type="molecule type" value="Genomic_DNA"/>
</dbReference>
<name>G0UNF4_TRYCI</name>
<dbReference type="AlphaFoldDB" id="G0UNF4"/>
<sequence length="122" mass="13013">MGSGQAAGSTSSKMAEEISNGIDGVLASARARQNSRVPLNHTYCHGTSWASCIPSVLLSSFSPSIWLRPSNEVEKGDVLSAPLCHTLAAAKVNEARGSFLFRSKNSIKWGKLVDTKPARQLI</sequence>
<protein>
    <submittedName>
        <fullName evidence="1">Uncharacterized protein</fullName>
    </submittedName>
</protein>